<evidence type="ECO:0000256" key="8">
    <source>
        <dbReference type="ARBA" id="ARBA00023125"/>
    </source>
</evidence>
<feature type="domain" description="C2H2-type" evidence="13">
    <location>
        <begin position="249"/>
        <end position="276"/>
    </location>
</feature>
<dbReference type="PROSITE" id="PS50157">
    <property type="entry name" value="ZINC_FINGER_C2H2_2"/>
    <property type="match status" value="7"/>
</dbReference>
<dbReference type="PANTHER" id="PTHR23234">
    <property type="entry name" value="ZNF44 PROTEIN"/>
    <property type="match status" value="1"/>
</dbReference>
<sequence>MKVDPQDRWSQLSPLCRLTQKAQEPWMLSMNLESEHEDGGKRGAKGGTGDPEQQACLRGGSQDHPDLSWQQTLSTREGKFSDSSSARDMGKKDSPRASTTPSALSGDISYKWFHRPQPPRDSLPPGHDGDFRANLDAALGVPSNFPGSGRYFCTQEGVDTSPDSSSLACVPKVGGNWDLSTQRTQASAKGSASLAAAALAKVQKGFKDLNLAGAEEGRQNKVPPYNCLPGGAFHSHPLGPTQTPGTRPYAGKLCEKTYSHRGTLQQHQLLHTGERPYQSPAHGRAALPSCGKAFVCSSDPRKHQRNMHSNKPLPCAEGGLTFNKPLSLLCHQRTPLGEKPFCCPARDREVAVASRMMEHQRVHSGERPCPCPTDGKCFTKSSNLMEHQTLHPGQRPFKCADCGVAFEQPSRLARHPRIHIVERPFPCAQCGQAFAGSSTLKRHQQIHSGQKGFLCAECGRAFHIASELAPYIRVHNGGEWPYQCGDCGQAFTRSNHLQRHRAKHRSCKKEPIPSCADECKY</sequence>
<evidence type="ECO:0000256" key="10">
    <source>
        <dbReference type="ARBA" id="ARBA00023242"/>
    </source>
</evidence>
<accession>A0A8D0MBL5</accession>
<reference evidence="14" key="1">
    <citation type="submission" date="2025-08" db="UniProtKB">
        <authorList>
            <consortium name="Ensembl"/>
        </authorList>
    </citation>
    <scope>IDENTIFICATION</scope>
</reference>
<dbReference type="FunFam" id="3.30.160.60:FF:002208">
    <property type="entry name" value="Zinc finger protein 787"/>
    <property type="match status" value="1"/>
</dbReference>
<keyword evidence="7" id="KW-0805">Transcription regulation</keyword>
<dbReference type="Pfam" id="PF00096">
    <property type="entry name" value="zf-C2H2"/>
    <property type="match status" value="3"/>
</dbReference>
<comment type="similarity">
    <text evidence="2">Belongs to the krueppel C2H2-type zinc-finger protein family.</text>
</comment>
<feature type="domain" description="C2H2-type" evidence="13">
    <location>
        <begin position="425"/>
        <end position="452"/>
    </location>
</feature>
<evidence type="ECO:0000256" key="5">
    <source>
        <dbReference type="ARBA" id="ARBA00022771"/>
    </source>
</evidence>
<dbReference type="InterPro" id="IPR036236">
    <property type="entry name" value="Znf_C2H2_sf"/>
</dbReference>
<dbReference type="FunFam" id="3.30.160.60:FF:001442">
    <property type="entry name" value="zinc finger protein 696"/>
    <property type="match status" value="1"/>
</dbReference>
<dbReference type="GO" id="GO:0005634">
    <property type="term" value="C:nucleus"/>
    <property type="evidence" value="ECO:0007669"/>
    <property type="project" value="UniProtKB-SubCell"/>
</dbReference>
<protein>
    <recommendedName>
        <fullName evidence="13">C2H2-type domain-containing protein</fullName>
    </recommendedName>
</protein>
<keyword evidence="10" id="KW-0539">Nucleus</keyword>
<evidence type="ECO:0000256" key="1">
    <source>
        <dbReference type="ARBA" id="ARBA00004123"/>
    </source>
</evidence>
<evidence type="ECO:0000259" key="13">
    <source>
        <dbReference type="PROSITE" id="PS50157"/>
    </source>
</evidence>
<evidence type="ECO:0000313" key="14">
    <source>
        <dbReference type="Ensembl" id="ENSSSCP00015001065.1"/>
    </source>
</evidence>
<evidence type="ECO:0000313" key="15">
    <source>
        <dbReference type="Proteomes" id="UP000694726"/>
    </source>
</evidence>
<evidence type="ECO:0000256" key="3">
    <source>
        <dbReference type="ARBA" id="ARBA00022723"/>
    </source>
</evidence>
<keyword evidence="6" id="KW-0862">Zinc</keyword>
<dbReference type="Ensembl" id="ENSSSCT00015003215.1">
    <property type="protein sequence ID" value="ENSSSCP00015001065.1"/>
    <property type="gene ID" value="ENSSSCG00015002607.1"/>
</dbReference>
<dbReference type="Gene3D" id="3.30.160.60">
    <property type="entry name" value="Classic Zinc Finger"/>
    <property type="match status" value="8"/>
</dbReference>
<keyword evidence="9" id="KW-0804">Transcription</keyword>
<dbReference type="FunFam" id="3.30.160.60:FF:000185">
    <property type="entry name" value="zinc finger protein 319"/>
    <property type="match status" value="2"/>
</dbReference>
<feature type="domain" description="C2H2-type" evidence="13">
    <location>
        <begin position="453"/>
        <end position="480"/>
    </location>
</feature>
<proteinExistence type="inferred from homology"/>
<name>A0A8D0MBL5_PIG</name>
<dbReference type="PANTHER" id="PTHR23234:SF10">
    <property type="entry name" value="RIKEN CDNA 6720489N17 GENE-RELATED"/>
    <property type="match status" value="1"/>
</dbReference>
<keyword evidence="3" id="KW-0479">Metal-binding</keyword>
<evidence type="ECO:0000256" key="11">
    <source>
        <dbReference type="PROSITE-ProRule" id="PRU00042"/>
    </source>
</evidence>
<evidence type="ECO:0000256" key="2">
    <source>
        <dbReference type="ARBA" id="ARBA00006991"/>
    </source>
</evidence>
<feature type="domain" description="C2H2-type" evidence="13">
    <location>
        <begin position="482"/>
        <end position="509"/>
    </location>
</feature>
<dbReference type="SUPFAM" id="SSF57667">
    <property type="entry name" value="beta-beta-alpha zinc fingers"/>
    <property type="match status" value="5"/>
</dbReference>
<keyword evidence="8" id="KW-0238">DNA-binding</keyword>
<dbReference type="FunFam" id="3.30.160.60:FF:000322">
    <property type="entry name" value="GDNF-inducible zinc finger protein 1"/>
    <property type="match status" value="1"/>
</dbReference>
<evidence type="ECO:0000256" key="7">
    <source>
        <dbReference type="ARBA" id="ARBA00023015"/>
    </source>
</evidence>
<dbReference type="Proteomes" id="UP000694726">
    <property type="component" value="Unplaced"/>
</dbReference>
<feature type="domain" description="C2H2-type" evidence="13">
    <location>
        <begin position="369"/>
        <end position="396"/>
    </location>
</feature>
<comment type="subcellular location">
    <subcellularLocation>
        <location evidence="1">Nucleus</location>
    </subcellularLocation>
</comment>
<evidence type="ECO:0000256" key="4">
    <source>
        <dbReference type="ARBA" id="ARBA00022737"/>
    </source>
</evidence>
<dbReference type="SMART" id="SM00355">
    <property type="entry name" value="ZnF_C2H2"/>
    <property type="match status" value="6"/>
</dbReference>
<keyword evidence="5 11" id="KW-0863">Zinc-finger</keyword>
<dbReference type="GO" id="GO:0003677">
    <property type="term" value="F:DNA binding"/>
    <property type="evidence" value="ECO:0007669"/>
    <property type="project" value="UniProtKB-KW"/>
</dbReference>
<evidence type="ECO:0000256" key="9">
    <source>
        <dbReference type="ARBA" id="ARBA00023163"/>
    </source>
</evidence>
<dbReference type="InterPro" id="IPR050758">
    <property type="entry name" value="Znf_C2H2-type"/>
</dbReference>
<dbReference type="AlphaFoldDB" id="A0A8D0MBL5"/>
<dbReference type="GO" id="GO:0008270">
    <property type="term" value="F:zinc ion binding"/>
    <property type="evidence" value="ECO:0007669"/>
    <property type="project" value="UniProtKB-KW"/>
</dbReference>
<feature type="compositionally biased region" description="Polar residues" evidence="12">
    <location>
        <begin position="68"/>
        <end position="86"/>
    </location>
</feature>
<evidence type="ECO:0000256" key="6">
    <source>
        <dbReference type="ARBA" id="ARBA00022833"/>
    </source>
</evidence>
<feature type="region of interest" description="Disordered" evidence="12">
    <location>
        <begin position="1"/>
        <end position="130"/>
    </location>
</feature>
<organism evidence="14 15">
    <name type="scientific">Sus scrofa</name>
    <name type="common">Pig</name>
    <dbReference type="NCBI Taxonomy" id="9823"/>
    <lineage>
        <taxon>Eukaryota</taxon>
        <taxon>Metazoa</taxon>
        <taxon>Chordata</taxon>
        <taxon>Craniata</taxon>
        <taxon>Vertebrata</taxon>
        <taxon>Euteleostomi</taxon>
        <taxon>Mammalia</taxon>
        <taxon>Eutheria</taxon>
        <taxon>Laurasiatheria</taxon>
        <taxon>Artiodactyla</taxon>
        <taxon>Suina</taxon>
        <taxon>Suidae</taxon>
        <taxon>Sus</taxon>
    </lineage>
</organism>
<dbReference type="InterPro" id="IPR013087">
    <property type="entry name" value="Znf_C2H2_type"/>
</dbReference>
<feature type="domain" description="C2H2-type" evidence="13">
    <location>
        <begin position="341"/>
        <end position="368"/>
    </location>
</feature>
<evidence type="ECO:0000256" key="12">
    <source>
        <dbReference type="SAM" id="MobiDB-lite"/>
    </source>
</evidence>
<keyword evidence="4" id="KW-0677">Repeat</keyword>
<dbReference type="PROSITE" id="PS00028">
    <property type="entry name" value="ZINC_FINGER_C2H2_1"/>
    <property type="match status" value="3"/>
</dbReference>
<feature type="domain" description="C2H2-type" evidence="13">
    <location>
        <begin position="397"/>
        <end position="424"/>
    </location>
</feature>